<accession>X1EC51</accession>
<proteinExistence type="predicted"/>
<organism evidence="1">
    <name type="scientific">marine sediment metagenome</name>
    <dbReference type="NCBI Taxonomy" id="412755"/>
    <lineage>
        <taxon>unclassified sequences</taxon>
        <taxon>metagenomes</taxon>
        <taxon>ecological metagenomes</taxon>
    </lineage>
</organism>
<evidence type="ECO:0000313" key="1">
    <source>
        <dbReference type="EMBL" id="GAH06248.1"/>
    </source>
</evidence>
<feature type="non-terminal residue" evidence="1">
    <location>
        <position position="1"/>
    </location>
</feature>
<reference evidence="1" key="1">
    <citation type="journal article" date="2014" name="Front. Microbiol.">
        <title>High frequency of phylogenetically diverse reductive dehalogenase-homologous genes in deep subseafloor sedimentary metagenomes.</title>
        <authorList>
            <person name="Kawai M."/>
            <person name="Futagami T."/>
            <person name="Toyoda A."/>
            <person name="Takaki Y."/>
            <person name="Nishi S."/>
            <person name="Hori S."/>
            <person name="Arai W."/>
            <person name="Tsubouchi T."/>
            <person name="Morono Y."/>
            <person name="Uchiyama I."/>
            <person name="Ito T."/>
            <person name="Fujiyama A."/>
            <person name="Inagaki F."/>
            <person name="Takami H."/>
        </authorList>
    </citation>
    <scope>NUCLEOTIDE SEQUENCE</scope>
    <source>
        <strain evidence="1">Expedition CK06-06</strain>
    </source>
</reference>
<dbReference type="AlphaFoldDB" id="X1EC51"/>
<name>X1EC51_9ZZZZ</name>
<dbReference type="EMBL" id="BART01038594">
    <property type="protein sequence ID" value="GAH06248.1"/>
    <property type="molecule type" value="Genomic_DNA"/>
</dbReference>
<gene>
    <name evidence="1" type="ORF">S01H4_63916</name>
</gene>
<sequence length="62" mass="7506">RAKHRAERGSDIFESESLVILNKKLFKEKGALITRNVFIIKQNHELKNEIYKFEEKNRERFD</sequence>
<protein>
    <submittedName>
        <fullName evidence="1">Uncharacterized protein</fullName>
    </submittedName>
</protein>
<comment type="caution">
    <text evidence="1">The sequence shown here is derived from an EMBL/GenBank/DDBJ whole genome shotgun (WGS) entry which is preliminary data.</text>
</comment>